<evidence type="ECO:0000313" key="2">
    <source>
        <dbReference type="Proteomes" id="UP001497680"/>
    </source>
</evidence>
<dbReference type="EMBL" id="MU394310">
    <property type="protein sequence ID" value="KAI6087126.1"/>
    <property type="molecule type" value="Genomic_DNA"/>
</dbReference>
<reference evidence="1 2" key="1">
    <citation type="journal article" date="2022" name="New Phytol.">
        <title>Ecological generalism drives hyperdiversity of secondary metabolite gene clusters in xylarialean endophytes.</title>
        <authorList>
            <person name="Franco M.E.E."/>
            <person name="Wisecaver J.H."/>
            <person name="Arnold A.E."/>
            <person name="Ju Y.M."/>
            <person name="Slot J.C."/>
            <person name="Ahrendt S."/>
            <person name="Moore L.P."/>
            <person name="Eastman K.E."/>
            <person name="Scott K."/>
            <person name="Konkel Z."/>
            <person name="Mondo S.J."/>
            <person name="Kuo A."/>
            <person name="Hayes R.D."/>
            <person name="Haridas S."/>
            <person name="Andreopoulos B."/>
            <person name="Riley R."/>
            <person name="LaButti K."/>
            <person name="Pangilinan J."/>
            <person name="Lipzen A."/>
            <person name="Amirebrahimi M."/>
            <person name="Yan J."/>
            <person name="Adam C."/>
            <person name="Keymanesh K."/>
            <person name="Ng V."/>
            <person name="Louie K."/>
            <person name="Northen T."/>
            <person name="Drula E."/>
            <person name="Henrissat B."/>
            <person name="Hsieh H.M."/>
            <person name="Youens-Clark K."/>
            <person name="Lutzoni F."/>
            <person name="Miadlikowska J."/>
            <person name="Eastwood D.C."/>
            <person name="Hamelin R.C."/>
            <person name="Grigoriev I.V."/>
            <person name="U'Ren J.M."/>
        </authorList>
    </citation>
    <scope>NUCLEOTIDE SEQUENCE [LARGE SCALE GENOMIC DNA]</scope>
    <source>
        <strain evidence="1 2">ER1909</strain>
    </source>
</reference>
<name>A0ACC0D3N3_9PEZI</name>
<protein>
    <submittedName>
        <fullName evidence="1">Uncharacterized protein</fullName>
    </submittedName>
</protein>
<gene>
    <name evidence="1" type="ORF">F4821DRAFT_237107</name>
</gene>
<organism evidence="1 2">
    <name type="scientific">Hypoxylon rubiginosum</name>
    <dbReference type="NCBI Taxonomy" id="110542"/>
    <lineage>
        <taxon>Eukaryota</taxon>
        <taxon>Fungi</taxon>
        <taxon>Dikarya</taxon>
        <taxon>Ascomycota</taxon>
        <taxon>Pezizomycotina</taxon>
        <taxon>Sordariomycetes</taxon>
        <taxon>Xylariomycetidae</taxon>
        <taxon>Xylariales</taxon>
        <taxon>Hypoxylaceae</taxon>
        <taxon>Hypoxylon</taxon>
    </lineage>
</organism>
<dbReference type="Proteomes" id="UP001497680">
    <property type="component" value="Unassembled WGS sequence"/>
</dbReference>
<comment type="caution">
    <text evidence="1">The sequence shown here is derived from an EMBL/GenBank/DDBJ whole genome shotgun (WGS) entry which is preliminary data.</text>
</comment>
<sequence>MTLLTGLCAVSASILPRNGTGPVGFLTVDDSPDSTQFRGSLTLASNMAGLYNSCLGGTGASVSDCNAVLDDIRGNPKDISVAAGYCLNWYEGSCLGKVCGGKGVSSWKGDGDWIADQMGPGIIDPCISKGMAGVVADCADTASTCGSYHFYLQSYDGNP</sequence>
<accession>A0ACC0D3N3</accession>
<evidence type="ECO:0000313" key="1">
    <source>
        <dbReference type="EMBL" id="KAI6087126.1"/>
    </source>
</evidence>
<keyword evidence="2" id="KW-1185">Reference proteome</keyword>
<proteinExistence type="predicted"/>